<organism evidence="1 2">
    <name type="scientific">Xanthobacter flavus</name>
    <dbReference type="NCBI Taxonomy" id="281"/>
    <lineage>
        <taxon>Bacteria</taxon>
        <taxon>Pseudomonadati</taxon>
        <taxon>Pseudomonadota</taxon>
        <taxon>Alphaproteobacteria</taxon>
        <taxon>Hyphomicrobiales</taxon>
        <taxon>Xanthobacteraceae</taxon>
        <taxon>Xanthobacter</taxon>
    </lineage>
</organism>
<sequence>MPGAQVTTIVFRDGVLAADRRAFAGEKLPIGAKTKIARLADGSLIGASTPNPGTSERFRRLVEEQGPAGAYPPGMNVQALLVLPNGDVFYFKDGEAFAGPLDGAFFAIGSGSEYAIGALMAGASAVAAVEIACQCDVWSGSGVDVLTLQED</sequence>
<protein>
    <submittedName>
        <fullName evidence="1">Uncharacterized protein</fullName>
    </submittedName>
</protein>
<evidence type="ECO:0000313" key="2">
    <source>
        <dbReference type="Proteomes" id="UP001144397"/>
    </source>
</evidence>
<name>A0A9W6CQK8_XANFL</name>
<accession>A0A9W6CQK8</accession>
<evidence type="ECO:0000313" key="1">
    <source>
        <dbReference type="EMBL" id="GLI23482.1"/>
    </source>
</evidence>
<gene>
    <name evidence="1" type="ORF">XFLAVUS301_31560</name>
</gene>
<reference evidence="1" key="1">
    <citation type="submission" date="2022-12" db="EMBL/GenBank/DDBJ databases">
        <title>Reference genome sequencing for broad-spectrum identification of bacterial and archaeal isolates by mass spectrometry.</title>
        <authorList>
            <person name="Sekiguchi Y."/>
            <person name="Tourlousse D.M."/>
        </authorList>
    </citation>
    <scope>NUCLEOTIDE SEQUENCE</scope>
    <source>
        <strain evidence="1">301</strain>
    </source>
</reference>
<comment type="caution">
    <text evidence="1">The sequence shown here is derived from an EMBL/GenBank/DDBJ whole genome shotgun (WGS) entry which is preliminary data.</text>
</comment>
<dbReference type="AlphaFoldDB" id="A0A9W6CQK8"/>
<dbReference type="InterPro" id="IPR029055">
    <property type="entry name" value="Ntn_hydrolases_N"/>
</dbReference>
<proteinExistence type="predicted"/>
<dbReference type="EMBL" id="BSDO01000004">
    <property type="protein sequence ID" value="GLI23482.1"/>
    <property type="molecule type" value="Genomic_DNA"/>
</dbReference>
<dbReference type="Gene3D" id="3.60.20.10">
    <property type="entry name" value="Glutamine Phosphoribosylpyrophosphate, subunit 1, domain 1"/>
    <property type="match status" value="1"/>
</dbReference>
<dbReference type="Proteomes" id="UP001144397">
    <property type="component" value="Unassembled WGS sequence"/>
</dbReference>
<dbReference type="SUPFAM" id="SSF56235">
    <property type="entry name" value="N-terminal nucleophile aminohydrolases (Ntn hydrolases)"/>
    <property type="match status" value="1"/>
</dbReference>